<proteinExistence type="predicted"/>
<dbReference type="AlphaFoldDB" id="A0ABD0M4G9"/>
<dbReference type="Proteomes" id="UP001519460">
    <property type="component" value="Unassembled WGS sequence"/>
</dbReference>
<evidence type="ECO:0000313" key="2">
    <source>
        <dbReference type="EMBL" id="KAK7506142.1"/>
    </source>
</evidence>
<feature type="region of interest" description="Disordered" evidence="1">
    <location>
        <begin position="21"/>
        <end position="41"/>
    </location>
</feature>
<comment type="caution">
    <text evidence="2">The sequence shown here is derived from an EMBL/GenBank/DDBJ whole genome shotgun (WGS) entry which is preliminary data.</text>
</comment>
<accession>A0ABD0M4G9</accession>
<organism evidence="2 3">
    <name type="scientific">Batillaria attramentaria</name>
    <dbReference type="NCBI Taxonomy" id="370345"/>
    <lineage>
        <taxon>Eukaryota</taxon>
        <taxon>Metazoa</taxon>
        <taxon>Spiralia</taxon>
        <taxon>Lophotrochozoa</taxon>
        <taxon>Mollusca</taxon>
        <taxon>Gastropoda</taxon>
        <taxon>Caenogastropoda</taxon>
        <taxon>Sorbeoconcha</taxon>
        <taxon>Cerithioidea</taxon>
        <taxon>Batillariidae</taxon>
        <taxon>Batillaria</taxon>
    </lineage>
</organism>
<sequence>MIQSEHLKGTCSTSLYQCTVNGRARRPRKSKGDKSSRELGLPPCAVTGSHLLSRRREHTVTLKRTMCFHALFALNEDLMTHGKADKKSKSQKLVRGASM</sequence>
<reference evidence="2 3" key="1">
    <citation type="journal article" date="2023" name="Sci. Data">
        <title>Genome assembly of the Korean intertidal mud-creeper Batillaria attramentaria.</title>
        <authorList>
            <person name="Patra A.K."/>
            <person name="Ho P.T."/>
            <person name="Jun S."/>
            <person name="Lee S.J."/>
            <person name="Kim Y."/>
            <person name="Won Y.J."/>
        </authorList>
    </citation>
    <scope>NUCLEOTIDE SEQUENCE [LARGE SCALE GENOMIC DNA]</scope>
    <source>
        <strain evidence="2">Wonlab-2016</strain>
    </source>
</reference>
<evidence type="ECO:0000313" key="3">
    <source>
        <dbReference type="Proteomes" id="UP001519460"/>
    </source>
</evidence>
<keyword evidence="3" id="KW-1185">Reference proteome</keyword>
<evidence type="ECO:0000256" key="1">
    <source>
        <dbReference type="SAM" id="MobiDB-lite"/>
    </source>
</evidence>
<protein>
    <submittedName>
        <fullName evidence="2">Uncharacterized protein</fullName>
    </submittedName>
</protein>
<dbReference type="EMBL" id="JACVVK020000008">
    <property type="protein sequence ID" value="KAK7506142.1"/>
    <property type="molecule type" value="Genomic_DNA"/>
</dbReference>
<gene>
    <name evidence="2" type="ORF">BaRGS_00002864</name>
</gene>
<name>A0ABD0M4G9_9CAEN</name>